<dbReference type="PANTHER" id="PTHR38693">
    <property type="entry name" value="UBIQUINONE BIOSYNTHESIS PROTEIN UBIJ"/>
    <property type="match status" value="1"/>
</dbReference>
<keyword evidence="1" id="KW-0831">Ubiquinone biosynthesis</keyword>
<keyword evidence="1" id="KW-0963">Cytoplasm</keyword>
<comment type="pathway">
    <text evidence="1">Cofactor biosynthesis; ubiquinone biosynthesis.</text>
</comment>
<protein>
    <recommendedName>
        <fullName evidence="1">Ubiquinone biosynthesis accessory factor UbiJ</fullName>
    </recommendedName>
</protein>
<comment type="subcellular location">
    <subcellularLocation>
        <location evidence="1">Cytoplasm</location>
    </subcellularLocation>
</comment>
<comment type="similarity">
    <text evidence="1">Belongs to the UbiJ family.</text>
</comment>
<evidence type="ECO:0000259" key="2">
    <source>
        <dbReference type="Pfam" id="PF02036"/>
    </source>
</evidence>
<dbReference type="PANTHER" id="PTHR38693:SF1">
    <property type="entry name" value="UBIQUINONE BIOSYNTHESIS ACCESSORY FACTOR UBIJ"/>
    <property type="match status" value="1"/>
</dbReference>
<dbReference type="RefSeq" id="WP_322521806.1">
    <property type="nucleotide sequence ID" value="NZ_CP140153.1"/>
</dbReference>
<dbReference type="Pfam" id="PF02036">
    <property type="entry name" value="SCP2"/>
    <property type="match status" value="1"/>
</dbReference>
<dbReference type="SUPFAM" id="SSF55718">
    <property type="entry name" value="SCP-like"/>
    <property type="match status" value="1"/>
</dbReference>
<organism evidence="3 4">
    <name type="scientific">Guyparkeria halophila</name>
    <dbReference type="NCBI Taxonomy" id="47960"/>
    <lineage>
        <taxon>Bacteria</taxon>
        <taxon>Pseudomonadati</taxon>
        <taxon>Pseudomonadota</taxon>
        <taxon>Gammaproteobacteria</taxon>
        <taxon>Chromatiales</taxon>
        <taxon>Thioalkalibacteraceae</taxon>
        <taxon>Guyparkeria</taxon>
    </lineage>
</organism>
<evidence type="ECO:0000313" key="4">
    <source>
        <dbReference type="Proteomes" id="UP001327459"/>
    </source>
</evidence>
<comment type="function">
    <text evidence="1">Required for ubiquinone (coenzyme Q) biosynthesis. Binds hydrophobic ubiquinone biosynthetic intermediates via its SCP2 domain and is essential for the stability of the Ubi complex. May constitute a docking platform where Ubi enzymes assemble and access their SCP2-bound polyprenyl substrates.</text>
</comment>
<evidence type="ECO:0000256" key="1">
    <source>
        <dbReference type="HAMAP-Rule" id="MF_02215"/>
    </source>
</evidence>
<sequence length="213" mass="23579">MISTALRFSAETVINRLIERDPNARARLADLAGLVIALEIEHPSLTLTVTPTTNGLMWRAADDLPPDARIHTSGPALLAALQREHSSDSLFTGDLVIEGDEQTATRFLRALSELDIDWADWLAEKVGVSAAGLVEQTAREVERTASEWRETRRIEQHDYLVHEARVIADDLDLAAFLEGVDEARAGVERLERRIGRLDATSTAHANKANRREA</sequence>
<dbReference type="HAMAP" id="MF_02215">
    <property type="entry name" value="UbiJ"/>
    <property type="match status" value="1"/>
</dbReference>
<feature type="domain" description="SCP2" evidence="2">
    <location>
        <begin position="14"/>
        <end position="109"/>
    </location>
</feature>
<gene>
    <name evidence="1" type="primary">ubiJ</name>
    <name evidence="3" type="ORF">SR882_02635</name>
</gene>
<accession>A0ABZ0YZY0</accession>
<dbReference type="InterPro" id="IPR038989">
    <property type="entry name" value="UbiJ"/>
</dbReference>
<evidence type="ECO:0000313" key="3">
    <source>
        <dbReference type="EMBL" id="WQH16817.1"/>
    </source>
</evidence>
<name>A0ABZ0YZY0_9GAMM</name>
<reference evidence="3 4" key="1">
    <citation type="submission" date="2023-11" db="EMBL/GenBank/DDBJ databases">
        <title>MicrobeMod: A computational toolkit for identifying prokaryotic methylation and restriction-modification with nanopore sequencing.</title>
        <authorList>
            <person name="Crits-Christoph A."/>
            <person name="Kang S.C."/>
            <person name="Lee H."/>
            <person name="Ostrov N."/>
        </authorList>
    </citation>
    <scope>NUCLEOTIDE SEQUENCE [LARGE SCALE GENOMIC DNA]</scope>
    <source>
        <strain evidence="3 4">ATCC 49870</strain>
    </source>
</reference>
<keyword evidence="4" id="KW-1185">Reference proteome</keyword>
<dbReference type="InterPro" id="IPR003033">
    <property type="entry name" value="SCP2_sterol-bd_dom"/>
</dbReference>
<dbReference type="Proteomes" id="UP001327459">
    <property type="component" value="Chromosome"/>
</dbReference>
<dbReference type="InterPro" id="IPR036527">
    <property type="entry name" value="SCP2_sterol-bd_dom_sf"/>
</dbReference>
<dbReference type="EMBL" id="CP140153">
    <property type="protein sequence ID" value="WQH16817.1"/>
    <property type="molecule type" value="Genomic_DNA"/>
</dbReference>
<proteinExistence type="inferred from homology"/>